<feature type="compositionally biased region" description="Low complexity" evidence="1">
    <location>
        <begin position="305"/>
        <end position="317"/>
    </location>
</feature>
<sequence>MYEYWRWYYAIRGLEAGRRQSGPIPPLGSREGSVNDSIPSIIYRPRLSPNFSRPSTSESRVTMRWTSASSLLLLLVLLLAIAVANAGPDALFGGFGYGYPNVKVRKRQLASDDNSAQATESPTQRQPPVQTSPTTSEQPPPPESTPDPTSEPRTTPPSSTSRTQPQSSSTPPDTPTPTADSTTPTQDQQKPTETNNVPSTTNSPSVVIVTNTVTISGTPVQQTSASTVAPGQTLAPGLGNNAGGPGGSSGVGTPPKNVIIGVVVGVGGSITLAGLAFVVWRLHTRRSFRGPGDEDDLMNAGTAVGTSSLETSGTSSSPFKSTLDQYHHPGGLNASSNF</sequence>
<dbReference type="EMBL" id="LZYO01000063">
    <property type="protein sequence ID" value="ODH38784.1"/>
    <property type="molecule type" value="Genomic_DNA"/>
</dbReference>
<dbReference type="VEuPathDB" id="FungiDB:PABG_02312"/>
<evidence type="ECO:0000313" key="3">
    <source>
        <dbReference type="EMBL" id="ODH38784.1"/>
    </source>
</evidence>
<feature type="compositionally biased region" description="Low complexity" evidence="1">
    <location>
        <begin position="121"/>
        <end position="137"/>
    </location>
</feature>
<keyword evidence="2" id="KW-1133">Transmembrane helix</keyword>
<gene>
    <name evidence="3" type="ORF">ACO22_02184</name>
</gene>
<feature type="region of interest" description="Disordered" evidence="1">
    <location>
        <begin position="288"/>
        <end position="338"/>
    </location>
</feature>
<feature type="transmembrane region" description="Helical" evidence="2">
    <location>
        <begin position="258"/>
        <end position="280"/>
    </location>
</feature>
<organism evidence="3 4">
    <name type="scientific">Paracoccidioides brasiliensis</name>
    <dbReference type="NCBI Taxonomy" id="121759"/>
    <lineage>
        <taxon>Eukaryota</taxon>
        <taxon>Fungi</taxon>
        <taxon>Dikarya</taxon>
        <taxon>Ascomycota</taxon>
        <taxon>Pezizomycotina</taxon>
        <taxon>Eurotiomycetes</taxon>
        <taxon>Eurotiomycetidae</taxon>
        <taxon>Onygenales</taxon>
        <taxon>Ajellomycetaceae</taxon>
        <taxon>Paracoccidioides</taxon>
    </lineage>
</organism>
<accession>A0A1D2JJG9</accession>
<evidence type="ECO:0008006" key="5">
    <source>
        <dbReference type="Google" id="ProtNLM"/>
    </source>
</evidence>
<feature type="compositionally biased region" description="Polar residues" evidence="1">
    <location>
        <begin position="111"/>
        <end position="120"/>
    </location>
</feature>
<feature type="compositionally biased region" description="Polar residues" evidence="1">
    <location>
        <begin position="220"/>
        <end position="230"/>
    </location>
</feature>
<feature type="compositionally biased region" description="Low complexity" evidence="1">
    <location>
        <begin position="146"/>
        <end position="204"/>
    </location>
</feature>
<feature type="region of interest" description="Disordered" evidence="1">
    <location>
        <begin position="108"/>
        <end position="204"/>
    </location>
</feature>
<evidence type="ECO:0000256" key="1">
    <source>
        <dbReference type="SAM" id="MobiDB-lite"/>
    </source>
</evidence>
<protein>
    <recommendedName>
        <fullName evidence="5">Mid2 domain-containing protein</fullName>
    </recommendedName>
</protein>
<keyword evidence="2" id="KW-0812">Transmembrane</keyword>
<evidence type="ECO:0000256" key="2">
    <source>
        <dbReference type="SAM" id="Phobius"/>
    </source>
</evidence>
<evidence type="ECO:0000313" key="4">
    <source>
        <dbReference type="Proteomes" id="UP000242814"/>
    </source>
</evidence>
<dbReference type="AlphaFoldDB" id="A0A1D2JJG9"/>
<comment type="caution">
    <text evidence="3">The sequence shown here is derived from an EMBL/GenBank/DDBJ whole genome shotgun (WGS) entry which is preliminary data.</text>
</comment>
<dbReference type="Proteomes" id="UP000242814">
    <property type="component" value="Unassembled WGS sequence"/>
</dbReference>
<dbReference type="VEuPathDB" id="FungiDB:PADG_00831"/>
<feature type="compositionally biased region" description="Gly residues" evidence="1">
    <location>
        <begin position="240"/>
        <end position="250"/>
    </location>
</feature>
<feature type="region of interest" description="Disordered" evidence="1">
    <location>
        <begin position="220"/>
        <end position="250"/>
    </location>
</feature>
<proteinExistence type="predicted"/>
<reference evidence="3 4" key="1">
    <citation type="submission" date="2016-06" db="EMBL/GenBank/DDBJ databases">
        <authorList>
            <person name="Kjaerup R.B."/>
            <person name="Dalgaard T.S."/>
            <person name="Juul-Madsen H.R."/>
        </authorList>
    </citation>
    <scope>NUCLEOTIDE SEQUENCE [LARGE SCALE GENOMIC DNA]</scope>
    <source>
        <strain evidence="3 4">Pb300</strain>
    </source>
</reference>
<name>A0A1D2JJG9_PARBR</name>
<keyword evidence="2" id="KW-0472">Membrane</keyword>
<feature type="transmembrane region" description="Helical" evidence="2">
    <location>
        <begin position="65"/>
        <end position="84"/>
    </location>
</feature>